<dbReference type="Pfam" id="PF01751">
    <property type="entry name" value="Toprim"/>
    <property type="match status" value="1"/>
</dbReference>
<keyword evidence="11" id="KW-0238">DNA-binding</keyword>
<dbReference type="SUPFAM" id="SSF56719">
    <property type="entry name" value="Type II DNA topoisomerase"/>
    <property type="match status" value="1"/>
</dbReference>
<dbReference type="GO" id="GO:0003918">
    <property type="term" value="F:DNA topoisomerase type II (double strand cut, ATP-hydrolyzing) activity"/>
    <property type="evidence" value="ECO:0007669"/>
    <property type="project" value="UniProtKB-EC"/>
</dbReference>
<dbReference type="EC" id="5.6.2.2" evidence="5"/>
<evidence type="ECO:0000256" key="4">
    <source>
        <dbReference type="ARBA" id="ARBA00011080"/>
    </source>
</evidence>
<protein>
    <recommendedName>
        <fullName evidence="5">DNA topoisomerase (ATP-hydrolyzing)</fullName>
        <ecNumber evidence="5">5.6.2.2</ecNumber>
    </recommendedName>
</protein>
<dbReference type="Gene3D" id="3.30.230.10">
    <property type="match status" value="1"/>
</dbReference>
<dbReference type="GO" id="GO:0005634">
    <property type="term" value="C:nucleus"/>
    <property type="evidence" value="ECO:0007669"/>
    <property type="project" value="TreeGrafter"/>
</dbReference>
<dbReference type="PRINTS" id="PR00418">
    <property type="entry name" value="TPI2FAMILY"/>
</dbReference>
<keyword evidence="6" id="KW-0479">Metal-binding</keyword>
<keyword evidence="12" id="KW-0413">Isomerase</keyword>
<dbReference type="InterPro" id="IPR036890">
    <property type="entry name" value="HATPase_C_sf"/>
</dbReference>
<dbReference type="InterPro" id="IPR013506">
    <property type="entry name" value="Topo_IIA_bsu_dom2"/>
</dbReference>
<evidence type="ECO:0000259" key="14">
    <source>
        <dbReference type="PROSITE" id="PS52040"/>
    </source>
</evidence>
<dbReference type="Pfam" id="PF16898">
    <property type="entry name" value="TOPRIM_C"/>
    <property type="match status" value="1"/>
</dbReference>
<dbReference type="CDD" id="cd03481">
    <property type="entry name" value="TopoIIA_Trans_ScTopoIIA"/>
    <property type="match status" value="1"/>
</dbReference>
<evidence type="ECO:0000256" key="6">
    <source>
        <dbReference type="ARBA" id="ARBA00022723"/>
    </source>
</evidence>
<organism evidence="15">
    <name type="scientific">viral metagenome</name>
    <dbReference type="NCBI Taxonomy" id="1070528"/>
    <lineage>
        <taxon>unclassified sequences</taxon>
        <taxon>metagenomes</taxon>
        <taxon>organismal metagenomes</taxon>
    </lineage>
</organism>
<dbReference type="InterPro" id="IPR001154">
    <property type="entry name" value="TopoII_euk"/>
</dbReference>
<dbReference type="SMART" id="SM00433">
    <property type="entry name" value="TOP2c"/>
    <property type="match status" value="1"/>
</dbReference>
<evidence type="ECO:0000256" key="2">
    <source>
        <dbReference type="ARBA" id="ARBA00001913"/>
    </source>
</evidence>
<dbReference type="InterPro" id="IPR013757">
    <property type="entry name" value="Topo_IIA_A_a_sf"/>
</dbReference>
<keyword evidence="10" id="KW-0799">Topoisomerase</keyword>
<dbReference type="PROSITE" id="PS50880">
    <property type="entry name" value="TOPRIM"/>
    <property type="match status" value="1"/>
</dbReference>
<dbReference type="InterPro" id="IPR020568">
    <property type="entry name" value="Ribosomal_Su5_D2-typ_SF"/>
</dbReference>
<dbReference type="PANTHER" id="PTHR10169:SF38">
    <property type="entry name" value="DNA TOPOISOMERASE 2"/>
    <property type="match status" value="1"/>
</dbReference>
<comment type="similarity">
    <text evidence="4">Belongs to the type II topoisomerase family.</text>
</comment>
<evidence type="ECO:0000256" key="5">
    <source>
        <dbReference type="ARBA" id="ARBA00012895"/>
    </source>
</evidence>
<evidence type="ECO:0000259" key="13">
    <source>
        <dbReference type="PROSITE" id="PS50880"/>
    </source>
</evidence>
<keyword evidence="8" id="KW-0067">ATP-binding</keyword>
<dbReference type="SUPFAM" id="SSF55874">
    <property type="entry name" value="ATPase domain of HSP90 chaperone/DNA topoisomerase II/histidine kinase"/>
    <property type="match status" value="1"/>
</dbReference>
<dbReference type="InterPro" id="IPR013759">
    <property type="entry name" value="Topo_IIA_B_C"/>
</dbReference>
<dbReference type="AlphaFoldDB" id="A0A6C0CMP7"/>
<dbReference type="GO" id="GO:0003677">
    <property type="term" value="F:DNA binding"/>
    <property type="evidence" value="ECO:0007669"/>
    <property type="project" value="UniProtKB-KW"/>
</dbReference>
<keyword evidence="9" id="KW-0460">Magnesium</keyword>
<evidence type="ECO:0000256" key="7">
    <source>
        <dbReference type="ARBA" id="ARBA00022741"/>
    </source>
</evidence>
<feature type="domain" description="Topo IIA-type catalytic" evidence="14">
    <location>
        <begin position="730"/>
        <end position="1161"/>
    </location>
</feature>
<accession>A0A6C0CMP7</accession>
<dbReference type="Pfam" id="PF00204">
    <property type="entry name" value="DNA_gyraseB"/>
    <property type="match status" value="1"/>
</dbReference>
<dbReference type="PRINTS" id="PR01158">
    <property type="entry name" value="TOPISMRASEII"/>
</dbReference>
<dbReference type="InterPro" id="IPR001241">
    <property type="entry name" value="Topo_IIA"/>
</dbReference>
<dbReference type="Gene3D" id="3.30.1360.40">
    <property type="match status" value="1"/>
</dbReference>
<dbReference type="InterPro" id="IPR013758">
    <property type="entry name" value="Topo_IIA_A/C_ab"/>
</dbReference>
<dbReference type="Gene3D" id="3.30.565.10">
    <property type="entry name" value="Histidine kinase-like ATPase, C-terminal domain"/>
    <property type="match status" value="1"/>
</dbReference>
<dbReference type="GO" id="GO:0000712">
    <property type="term" value="P:resolution of meiotic recombination intermediates"/>
    <property type="evidence" value="ECO:0007669"/>
    <property type="project" value="TreeGrafter"/>
</dbReference>
<reference evidence="15" key="1">
    <citation type="journal article" date="2020" name="Nature">
        <title>Giant virus diversity and host interactions through global metagenomics.</title>
        <authorList>
            <person name="Schulz F."/>
            <person name="Roux S."/>
            <person name="Paez-Espino D."/>
            <person name="Jungbluth S."/>
            <person name="Walsh D.A."/>
            <person name="Denef V.J."/>
            <person name="McMahon K.D."/>
            <person name="Konstantinidis K.T."/>
            <person name="Eloe-Fadrosh E.A."/>
            <person name="Kyrpides N.C."/>
            <person name="Woyke T."/>
        </authorList>
    </citation>
    <scope>NUCLEOTIDE SEQUENCE</scope>
    <source>
        <strain evidence="15">GVMAG-M-3300021375-17</strain>
    </source>
</reference>
<feature type="domain" description="Toprim" evidence="13">
    <location>
        <begin position="481"/>
        <end position="598"/>
    </location>
</feature>
<dbReference type="PROSITE" id="PS52040">
    <property type="entry name" value="TOPO_IIA"/>
    <property type="match status" value="1"/>
</dbReference>
<evidence type="ECO:0000256" key="10">
    <source>
        <dbReference type="ARBA" id="ARBA00023029"/>
    </source>
</evidence>
<evidence type="ECO:0000256" key="8">
    <source>
        <dbReference type="ARBA" id="ARBA00022840"/>
    </source>
</evidence>
<dbReference type="Gene3D" id="3.30.1490.30">
    <property type="match status" value="1"/>
</dbReference>
<keyword evidence="7" id="KW-0547">Nucleotide-binding</keyword>
<evidence type="ECO:0000256" key="3">
    <source>
        <dbReference type="ARBA" id="ARBA00001946"/>
    </source>
</evidence>
<dbReference type="InterPro" id="IPR014721">
    <property type="entry name" value="Ribsml_uS5_D2-typ_fold_subgr"/>
</dbReference>
<dbReference type="GO" id="GO:0000819">
    <property type="term" value="P:sister chromatid segregation"/>
    <property type="evidence" value="ECO:0007669"/>
    <property type="project" value="TreeGrafter"/>
</dbReference>
<dbReference type="GO" id="GO:0046872">
    <property type="term" value="F:metal ion binding"/>
    <property type="evidence" value="ECO:0007669"/>
    <property type="project" value="UniProtKB-KW"/>
</dbReference>
<dbReference type="EMBL" id="MN739453">
    <property type="protein sequence ID" value="QHT05392.1"/>
    <property type="molecule type" value="Genomic_DNA"/>
</dbReference>
<sequence length="1196" mass="137729">MFFFPPLSDILLYTRDYKKIYKIENTFPNFIFINHLNTTSFILIMSSLAKQYQRKTDKEHVLDNPDTYIGSVEKVDSEQWVFDTTEKKNVLKSIQYIPGLYKLFDEGIVNCRDHVIRMIQNNHPKKKLVSYIDISIDENSGQISLMNDGNGIDIAKHPEENLWIPEMIFGHLRTSTNYDKNEKKIVGGKNGFGFKLVLIWSTWGYIETVDHTRGLKYCQTFHNNLEKIDPPIITKSSSSKPYTKVSFIPDFKRLGLKGFSKDMRDLMIKRVYDIGAVTDQSQKKIKVILNGETLPVKNFVQYIDLYIGTKDENKRIHENGNERWEYAVALSPKHEFMQVSFVNGISTPKGGKHVDYILGQIVRKLCAYIEKKKKISCNPATIKEQLLLFVRCDVENPSFDSQTKDYMNTPSAKFGSQCTVSDSFIEKVAKMGVMEMACQLTETKEAGKTKKKLDGSKSKNIRGIPNFVDANFAGTEKSKDCVLILAEGLSAMSGIVSGLKSDDRNYIGIYPLKGKVLNVRGATKDLSENRELSDLIKILGLRLGNSYKSMDEIHKNLRYSQIMIMSDQDLDGSHIKGLCINLFHSMWPSLVEVDGFITFMNTPILRATKSNQILRFYNDGEYAQWKESLPNKNTKGWNLKYFKGLGTSTATEFKEYFANKKVVEFVYDKNQTNNTVDMVFNKKRAEDRKHWLEKYDKDAYLDTNQKKVNYDNFFNKEMIHFSVYDCERSIPNMVDGLKTSLRKILYCAFKRKLTHEIKVAQFSGYVSENSAYHHGEASLNGAIVNMAQTFVGSNNMNLLVPNGQFGTRLKGGEDSASERYIFTLLNSVTRHVFPEADDVILNYIDDDGQLVEPTFYCPIIPFSLVNGITGIGTGFSCNVPSYNPLDLIQYLKDKLNGVESFVDFIPYYEGFKGTVSTIEKESKYLIKGVYEVIDKDKIVITELPIGIWTMNYLTYLEDLMDGDKKKKTSSIVKDFTNMSTEVHVHITIQLEKGKLDELESTKDANGVNGLEKIFKLSTTISTTNMNMFNEKKQLHKYNKVEEIIEAYYDVRMMMYKKRKAAQVKAMKERVKELSNRARFIAEVVANTIDLRKFADDDELHKALQSKNYDKHMDKYDYLTHMPIHNMTKARVQKIIKEKEDVVRELDVLEKTELTTIWRQELEKLLVEYKKYKDYREKILSESKIEKVTKTSKKSKK</sequence>
<dbReference type="InterPro" id="IPR013760">
    <property type="entry name" value="Topo_IIA-like_dom_sf"/>
</dbReference>
<dbReference type="FunFam" id="3.40.50.670:FF:000001">
    <property type="entry name" value="DNA topoisomerase 2"/>
    <property type="match status" value="1"/>
</dbReference>
<evidence type="ECO:0000313" key="15">
    <source>
        <dbReference type="EMBL" id="QHT05392.1"/>
    </source>
</evidence>
<dbReference type="Gene3D" id="3.40.50.670">
    <property type="match status" value="1"/>
</dbReference>
<dbReference type="FunFam" id="3.90.199.10:FF:000002">
    <property type="entry name" value="DNA topoisomerase 2"/>
    <property type="match status" value="1"/>
</dbReference>
<dbReference type="SUPFAM" id="SSF54211">
    <property type="entry name" value="Ribosomal protein S5 domain 2-like"/>
    <property type="match status" value="1"/>
</dbReference>
<evidence type="ECO:0000256" key="1">
    <source>
        <dbReference type="ARBA" id="ARBA00000185"/>
    </source>
</evidence>
<comment type="cofactor">
    <cofactor evidence="2">
        <name>Ca(2+)</name>
        <dbReference type="ChEBI" id="CHEBI:29108"/>
    </cofactor>
</comment>
<dbReference type="InterPro" id="IPR002205">
    <property type="entry name" value="Topo_IIA_dom_A"/>
</dbReference>
<evidence type="ECO:0000256" key="9">
    <source>
        <dbReference type="ARBA" id="ARBA00022842"/>
    </source>
</evidence>
<dbReference type="Gene3D" id="1.10.268.10">
    <property type="entry name" value="Topoisomerase, domain 3"/>
    <property type="match status" value="1"/>
</dbReference>
<name>A0A6C0CMP7_9ZZZZ</name>
<dbReference type="GO" id="GO:0006265">
    <property type="term" value="P:DNA topological change"/>
    <property type="evidence" value="ECO:0007669"/>
    <property type="project" value="InterPro"/>
</dbReference>
<dbReference type="Gene3D" id="3.90.199.10">
    <property type="entry name" value="Topoisomerase II, domain 5"/>
    <property type="match status" value="1"/>
</dbReference>
<dbReference type="PANTHER" id="PTHR10169">
    <property type="entry name" value="DNA TOPOISOMERASE/GYRASE"/>
    <property type="match status" value="1"/>
</dbReference>
<dbReference type="InterPro" id="IPR006171">
    <property type="entry name" value="TOPRIM_dom"/>
</dbReference>
<dbReference type="Pfam" id="PF00521">
    <property type="entry name" value="DNA_topoisoIV"/>
    <property type="match status" value="1"/>
</dbReference>
<dbReference type="GO" id="GO:0005524">
    <property type="term" value="F:ATP binding"/>
    <property type="evidence" value="ECO:0007669"/>
    <property type="project" value="UniProtKB-KW"/>
</dbReference>
<dbReference type="InterPro" id="IPR050634">
    <property type="entry name" value="DNA_Topoisomerase_II"/>
</dbReference>
<comment type="cofactor">
    <cofactor evidence="3">
        <name>Mg(2+)</name>
        <dbReference type="ChEBI" id="CHEBI:18420"/>
    </cofactor>
</comment>
<dbReference type="InterPro" id="IPR031660">
    <property type="entry name" value="TOPRIM_C"/>
</dbReference>
<comment type="catalytic activity">
    <reaction evidence="1">
        <text>ATP-dependent breakage, passage and rejoining of double-stranded DNA.</text>
        <dbReference type="EC" id="5.6.2.2"/>
    </reaction>
</comment>
<evidence type="ECO:0000256" key="12">
    <source>
        <dbReference type="ARBA" id="ARBA00023235"/>
    </source>
</evidence>
<proteinExistence type="inferred from homology"/>
<dbReference type="SMART" id="SM00434">
    <property type="entry name" value="TOP4c"/>
    <property type="match status" value="1"/>
</dbReference>
<evidence type="ECO:0000256" key="11">
    <source>
        <dbReference type="ARBA" id="ARBA00023125"/>
    </source>
</evidence>